<dbReference type="SMART" id="SM00564">
    <property type="entry name" value="PQQ"/>
    <property type="match status" value="3"/>
</dbReference>
<organism evidence="8 9">
    <name type="scientific">Cupriavidus basilensis</name>
    <dbReference type="NCBI Taxonomy" id="68895"/>
    <lineage>
        <taxon>Bacteria</taxon>
        <taxon>Pseudomonadati</taxon>
        <taxon>Pseudomonadota</taxon>
        <taxon>Betaproteobacteria</taxon>
        <taxon>Burkholderiales</taxon>
        <taxon>Burkholderiaceae</taxon>
        <taxon>Cupriavidus</taxon>
    </lineage>
</organism>
<evidence type="ECO:0000256" key="4">
    <source>
        <dbReference type="ARBA" id="ARBA00022723"/>
    </source>
</evidence>
<feature type="domain" description="PilY1 beta-propeller" evidence="7">
    <location>
        <begin position="704"/>
        <end position="1032"/>
    </location>
</feature>
<dbReference type="EMBL" id="CP062803">
    <property type="protein sequence ID" value="QOT75575.1"/>
    <property type="molecule type" value="Genomic_DNA"/>
</dbReference>
<dbReference type="Pfam" id="PF05567">
    <property type="entry name" value="T4P_PilY1"/>
    <property type="match status" value="1"/>
</dbReference>
<dbReference type="GO" id="GO:0009289">
    <property type="term" value="C:pilus"/>
    <property type="evidence" value="ECO:0007669"/>
    <property type="project" value="UniProtKB-SubCell"/>
</dbReference>
<dbReference type="InterPro" id="IPR015943">
    <property type="entry name" value="WD40/YVTN_repeat-like_dom_sf"/>
</dbReference>
<dbReference type="Gene3D" id="2.130.10.10">
    <property type="entry name" value="YVTN repeat-like/Quinoprotein amine dehydrogenase"/>
    <property type="match status" value="1"/>
</dbReference>
<dbReference type="RefSeq" id="WP_150984109.1">
    <property type="nucleotide sequence ID" value="NZ_CP062803.1"/>
</dbReference>
<evidence type="ECO:0000256" key="5">
    <source>
        <dbReference type="ARBA" id="ARBA00022837"/>
    </source>
</evidence>
<comment type="similarity">
    <text evidence="2">Belongs to the PilY1 family.</text>
</comment>
<name>A0A643G5P9_9BURK</name>
<dbReference type="InterPro" id="IPR018391">
    <property type="entry name" value="PQQ_b-propeller_rpt"/>
</dbReference>
<dbReference type="GO" id="GO:0046872">
    <property type="term" value="F:metal ion binding"/>
    <property type="evidence" value="ECO:0007669"/>
    <property type="project" value="UniProtKB-KW"/>
</dbReference>
<accession>A0A643G5P9</accession>
<reference evidence="8 9" key="1">
    <citation type="submission" date="2020-10" db="EMBL/GenBank/DDBJ databases">
        <title>Complete genome sequence of Cupriavidus basilensis CCUG 49340T.</title>
        <authorList>
            <person name="Salva-Serra F."/>
            <person name="Donoso R.A."/>
            <person name="Cho K.H."/>
            <person name="Yoo J.A."/>
            <person name="Lee K."/>
            <person name="Yoon S.-H."/>
            <person name="Perez-Pantoja D."/>
            <person name="Moore E.R.B."/>
        </authorList>
    </citation>
    <scope>NUCLEOTIDE SEQUENCE [LARGE SCALE GENOMIC DNA]</scope>
    <source>
        <strain evidence="9">CCUG 49340</strain>
    </source>
</reference>
<evidence type="ECO:0000256" key="3">
    <source>
        <dbReference type="ARBA" id="ARBA00022558"/>
    </source>
</evidence>
<dbReference type="InterPro" id="IPR011047">
    <property type="entry name" value="Quinoprotein_ADH-like_sf"/>
</dbReference>
<keyword evidence="5" id="KW-0106">Calcium</keyword>
<gene>
    <name evidence="8" type="ORF">F7R26_015485</name>
</gene>
<dbReference type="InterPro" id="IPR008707">
    <property type="entry name" value="B-propeller_PilY1"/>
</dbReference>
<keyword evidence="6" id="KW-0281">Fimbrium</keyword>
<keyword evidence="4" id="KW-0479">Metal-binding</keyword>
<evidence type="ECO:0000313" key="8">
    <source>
        <dbReference type="EMBL" id="QOT75575.1"/>
    </source>
</evidence>
<dbReference type="SUPFAM" id="SSF50998">
    <property type="entry name" value="Quinoprotein alcohol dehydrogenase-like"/>
    <property type="match status" value="1"/>
</dbReference>
<evidence type="ECO:0000256" key="6">
    <source>
        <dbReference type="ARBA" id="ARBA00023263"/>
    </source>
</evidence>
<dbReference type="AlphaFoldDB" id="A0A643G5P9"/>
<evidence type="ECO:0000313" key="9">
    <source>
        <dbReference type="Proteomes" id="UP000397656"/>
    </source>
</evidence>
<sequence length="1196" mass="126349">MKLSSLLKVCLAISSVAVISAYSASTDISVTPLSATSQAPPNVIFGIDDSGSMDFEVLMNTSDGALWWDTSNKNFYSGGKFNFNDTGSSGNGWMKFAYLFPNGQSTSNDSDLRRYADSTSDHFAVPPLPQYSYMRSADYNPIYYNPNVTYVAWPSAYMGGAMKSFSNASTAATRSHPYYPTQSSSSPYTWNMAGTVAVQGNPGANTTFRMFPGMVIPFAWASANSLTQITYKKNGGSWTTTNISSDLTIPSNVTYWDVSLPYRPATYYVKDATCTASTAGCNATPDGAFVREWQIVPANSGKFPGGRSYADELQNFANWFQYYRKRKLMLGSGMGQVLTNLKGMYGAYTNFNSGAGTNVTMYDFSSTDNLKNGSALLGAIYQSVAAGGTPTLETLNFIGGQFMRTDTNAPVKFACQQNAGFILTDGYANKSTVTPPSYSASSSFINTAPYSAIPKPSLADIASSYFVNNLRTDLTAGLVPVNSTDSSWNADKNPNLHMNTYAVALGAKGYIYGQNTAQANSPNLNPPTWVATSQNYSPNALDDLWHATINGRGQMFRATNAADLTSFFQQVLQSLLSKSASNAAIAVSSTNGGGAAFMASYNGQNWSGELTAAPIDPTTGFINAAAPLWKARDQLTSRTASNRWIGTYDNGKGVAFATGTGGLLASTVNLLNSSGKTDGASVLAYLRGDRSLEGTTYRTRSSLLGDIVSAEPVYVAGATAYYTDAGYAGFQSQLASRKPAIYQGANDGMLHAFDASSGAELWAYVPGALLTTSGKMNAYTVTPYTHQYYVDATPAVGDVYMAGIKAWKTLLVGGLGAGGSGYYALDVTSSTAQSDADVASKVKWEFPNSATSSTDAANLGLTFGKPILAKTKAMGWVVLVPSGYNNNVVRNGGTQGDGKGRLFVLDPATGNVLQSISTGVGDTTTPSGLAYISAYAANGSTDATIDYVYGGDLLGNVWRFDLSGTAATSWNVSKLASLADSSGKAQPISSAPELTTYNGQRMVFVGTGLLLGQSDLGVSNVQSMYALVDNMTAAPLISNVRTALVKRTVTLSGSVRHISNTPPVNYTKNPGWYFDLPGSGERVVTNPAAIAGILVFTTDIPSAATCGSSSYLYAVDLTTGGELPSTNFTSSGLSPWTGIALSNTALSSRPSLVALNNGNLDALTQQSNATSSTSQLPINLLSKSKRVAWKEVYIQK</sequence>
<proteinExistence type="inferred from homology"/>
<evidence type="ECO:0000259" key="7">
    <source>
        <dbReference type="Pfam" id="PF05567"/>
    </source>
</evidence>
<comment type="subcellular location">
    <subcellularLocation>
        <location evidence="1">Fimbrium</location>
    </subcellularLocation>
</comment>
<keyword evidence="3" id="KW-1029">Fimbrium biogenesis</keyword>
<evidence type="ECO:0000256" key="1">
    <source>
        <dbReference type="ARBA" id="ARBA00004561"/>
    </source>
</evidence>
<evidence type="ECO:0000256" key="2">
    <source>
        <dbReference type="ARBA" id="ARBA00008387"/>
    </source>
</evidence>
<protein>
    <recommendedName>
        <fullName evidence="7">PilY1 beta-propeller domain-containing protein</fullName>
    </recommendedName>
</protein>
<dbReference type="GeneID" id="98402313"/>
<dbReference type="Proteomes" id="UP000397656">
    <property type="component" value="Chromosome 1"/>
</dbReference>